<dbReference type="PANTHER" id="PTHR47916">
    <property type="entry name" value="FRUCTOSE-BISPHOSPHATE ALDOLASE CLASS 1"/>
    <property type="match status" value="1"/>
</dbReference>
<dbReference type="SMART" id="SM01133">
    <property type="entry name" value="DeoC"/>
    <property type="match status" value="1"/>
</dbReference>
<dbReference type="EC" id="4.2.1.-" evidence="1"/>
<dbReference type="Pfam" id="PF01791">
    <property type="entry name" value="DeoC"/>
    <property type="match status" value="1"/>
</dbReference>
<dbReference type="PIRSF" id="PIRSF038992">
    <property type="entry name" value="Aldolase_Ia"/>
    <property type="match status" value="1"/>
</dbReference>
<accession>A0A170Q9C1</accession>
<name>A0A170Q9C1_9ZZZZ</name>
<keyword evidence="1" id="KW-0456">Lyase</keyword>
<reference evidence="1" key="1">
    <citation type="submission" date="2015-10" db="EMBL/GenBank/DDBJ databases">
        <authorList>
            <person name="Gilbert D.G."/>
        </authorList>
    </citation>
    <scope>NUCLEOTIDE SEQUENCE</scope>
</reference>
<dbReference type="GO" id="GO:0004332">
    <property type="term" value="F:fructose-bisphosphate aldolase activity"/>
    <property type="evidence" value="ECO:0007669"/>
    <property type="project" value="InterPro"/>
</dbReference>
<proteinExistence type="predicted"/>
<dbReference type="InterPro" id="IPR002915">
    <property type="entry name" value="DeoC/FbaB/LacD_aldolase"/>
</dbReference>
<gene>
    <name evidence="1" type="ORF">MGWOODY_Clf714</name>
</gene>
<dbReference type="InterPro" id="IPR050456">
    <property type="entry name" value="DeoC/FbaB_aldolase"/>
</dbReference>
<organism evidence="1">
    <name type="scientific">hydrothermal vent metagenome</name>
    <dbReference type="NCBI Taxonomy" id="652676"/>
    <lineage>
        <taxon>unclassified sequences</taxon>
        <taxon>metagenomes</taxon>
        <taxon>ecological metagenomes</taxon>
    </lineage>
</organism>
<dbReference type="CDD" id="cd00958">
    <property type="entry name" value="DhnA"/>
    <property type="match status" value="1"/>
</dbReference>
<sequence>MDMDWGMENRLKRLIQPDGHCMFLPIDHGYFQGPTRMLEQPGETIKPLLPYSDALFVTRGVLRAVVDPAMDKPVILRMSGGTSMVGADLADEGLTTSMEDAVRLNVAGVGISVFIGTEYEKQSLLNLGKLVDEGEKYGIPVMAVTAVGKELEKRDARYLALCSRICAELGAKVVKTYWCEEFDKVVNGCPVPVVMAGGPQADTEREVMEFVKDGMDNGSIGINLGRNVWQSDHPVPMIRALRHIVHENGTVAEAQTIFDRVKADNGRVASVPA</sequence>
<dbReference type="InterPro" id="IPR041720">
    <property type="entry name" value="FbaB-like"/>
</dbReference>
<dbReference type="NCBIfam" id="NF006081">
    <property type="entry name" value="PRK08227.1"/>
    <property type="match status" value="1"/>
</dbReference>
<dbReference type="Gene3D" id="3.20.20.70">
    <property type="entry name" value="Aldolase class I"/>
    <property type="match status" value="1"/>
</dbReference>
<dbReference type="AlphaFoldDB" id="A0A170Q9C1"/>
<evidence type="ECO:0000313" key="1">
    <source>
        <dbReference type="EMBL" id="CUV01457.1"/>
    </source>
</evidence>
<dbReference type="SUPFAM" id="SSF51569">
    <property type="entry name" value="Aldolase"/>
    <property type="match status" value="1"/>
</dbReference>
<dbReference type="InterPro" id="IPR013785">
    <property type="entry name" value="Aldolase_TIM"/>
</dbReference>
<protein>
    <submittedName>
        <fullName evidence="1">Autoinducer 2 (AI-2) aldolase LsrF</fullName>
        <ecNumber evidence="1">4.2.1.-</ecNumber>
    </submittedName>
</protein>
<dbReference type="EMBL" id="FAXA01000077">
    <property type="protein sequence ID" value="CUV01457.1"/>
    <property type="molecule type" value="Genomic_DNA"/>
</dbReference>
<dbReference type="PANTHER" id="PTHR47916:SF1">
    <property type="entry name" value="3-HYDROXY-5-PHOSPHONOOXYPENTANE-2,4-DIONE THIOLASE"/>
    <property type="match status" value="1"/>
</dbReference>